<dbReference type="Proteomes" id="UP000694421">
    <property type="component" value="Unplaced"/>
</dbReference>
<evidence type="ECO:0000313" key="1">
    <source>
        <dbReference type="Ensembl" id="ENSSMRP00000026646.1"/>
    </source>
</evidence>
<dbReference type="InterPro" id="IPR039938">
    <property type="entry name" value="Sp4-like"/>
</dbReference>
<accession>A0A8D0KME9</accession>
<reference evidence="1" key="2">
    <citation type="submission" date="2025-09" db="UniProtKB">
        <authorList>
            <consortium name="Ensembl"/>
        </authorList>
    </citation>
    <scope>IDENTIFICATION</scope>
</reference>
<dbReference type="Ensembl" id="ENSSMRT00000031134.1">
    <property type="protein sequence ID" value="ENSSMRP00000026646.1"/>
    <property type="gene ID" value="ENSSMRG00000020581.1"/>
</dbReference>
<name>A0A8D0KME9_SALMN</name>
<dbReference type="PANTHER" id="PTHR14947:SF24">
    <property type="entry name" value="ZINC FINGER PROTEIN 781-RELATED"/>
    <property type="match status" value="1"/>
</dbReference>
<protein>
    <submittedName>
        <fullName evidence="1">Uncharacterized protein</fullName>
    </submittedName>
</protein>
<sequence length="116" mass="13079">CFSPRECQDLRGTTIDKSHISAWSVRSVSIRSDSLLSVSTHTLVVQNVERAFVGNQSLKFIRESIQDKNHISDTSVWSVERSLLVAQTLMLIKEFIQGRNHLNVWIVGKCSVGNHT</sequence>
<proteinExistence type="predicted"/>
<reference evidence="1" key="1">
    <citation type="submission" date="2025-08" db="UniProtKB">
        <authorList>
            <consortium name="Ensembl"/>
        </authorList>
    </citation>
    <scope>IDENTIFICATION</scope>
</reference>
<evidence type="ECO:0000313" key="2">
    <source>
        <dbReference type="Proteomes" id="UP000694421"/>
    </source>
</evidence>
<dbReference type="AlphaFoldDB" id="A0A8D0KME9"/>
<dbReference type="PANTHER" id="PTHR14947">
    <property type="entry name" value="ZINC FINGER PROTEIN"/>
    <property type="match status" value="1"/>
</dbReference>
<keyword evidence="2" id="KW-1185">Reference proteome</keyword>
<organism evidence="1 2">
    <name type="scientific">Salvator merianae</name>
    <name type="common">Argentine black and white tegu</name>
    <name type="synonym">Tupinambis merianae</name>
    <dbReference type="NCBI Taxonomy" id="96440"/>
    <lineage>
        <taxon>Eukaryota</taxon>
        <taxon>Metazoa</taxon>
        <taxon>Chordata</taxon>
        <taxon>Craniata</taxon>
        <taxon>Vertebrata</taxon>
        <taxon>Euteleostomi</taxon>
        <taxon>Lepidosauria</taxon>
        <taxon>Squamata</taxon>
        <taxon>Bifurcata</taxon>
        <taxon>Unidentata</taxon>
        <taxon>Episquamata</taxon>
        <taxon>Laterata</taxon>
        <taxon>Teiioidea</taxon>
        <taxon>Teiidae</taxon>
        <taxon>Salvator</taxon>
    </lineage>
</organism>
<dbReference type="GeneTree" id="ENSGT00940000153587"/>